<sequence length="166" mass="18757">MAPKRKAVSSDGSASKKRKAITMEVKLDIIGNAASAGYRTNHSSFSTVTHIVVFARGKKIQKPYNQNQFPPLEPVLYSVVVVSQNLHKRNRRMQIGIAASAGYRTNHSSFSTVTHIVVFARGKKIQKPYNQNQFPPLEPVLYSVVVVSQNLHKRNRRMQEHILMFL</sequence>
<dbReference type="EnsemblMetazoa" id="RPRC006079-RA">
    <property type="protein sequence ID" value="RPRC006079-PA"/>
    <property type="gene ID" value="RPRC006079"/>
</dbReference>
<organism evidence="1 2">
    <name type="scientific">Rhodnius prolixus</name>
    <name type="common">Triatomid bug</name>
    <dbReference type="NCBI Taxonomy" id="13249"/>
    <lineage>
        <taxon>Eukaryota</taxon>
        <taxon>Metazoa</taxon>
        <taxon>Ecdysozoa</taxon>
        <taxon>Arthropoda</taxon>
        <taxon>Hexapoda</taxon>
        <taxon>Insecta</taxon>
        <taxon>Pterygota</taxon>
        <taxon>Neoptera</taxon>
        <taxon>Paraneoptera</taxon>
        <taxon>Hemiptera</taxon>
        <taxon>Heteroptera</taxon>
        <taxon>Panheteroptera</taxon>
        <taxon>Cimicomorpha</taxon>
        <taxon>Reduviidae</taxon>
        <taxon>Triatominae</taxon>
        <taxon>Rhodnius</taxon>
    </lineage>
</organism>
<dbReference type="InParanoid" id="T1HPV5"/>
<protein>
    <submittedName>
        <fullName evidence="1">Uncharacterized protein</fullName>
    </submittedName>
</protein>
<accession>T1HPV5</accession>
<evidence type="ECO:0000313" key="1">
    <source>
        <dbReference type="EnsemblMetazoa" id="RPRC006079-PA"/>
    </source>
</evidence>
<dbReference type="Proteomes" id="UP000015103">
    <property type="component" value="Unassembled WGS sequence"/>
</dbReference>
<reference evidence="1" key="1">
    <citation type="submission" date="2015-05" db="UniProtKB">
        <authorList>
            <consortium name="EnsemblMetazoa"/>
        </authorList>
    </citation>
    <scope>IDENTIFICATION</scope>
</reference>
<keyword evidence="2" id="KW-1185">Reference proteome</keyword>
<dbReference type="HOGENOM" id="CLU_1604762_0_0_1"/>
<name>T1HPV5_RHOPR</name>
<dbReference type="EMBL" id="ACPB03015301">
    <property type="status" value="NOT_ANNOTATED_CDS"/>
    <property type="molecule type" value="Genomic_DNA"/>
</dbReference>
<proteinExistence type="predicted"/>
<dbReference type="VEuPathDB" id="VectorBase:RPRC006079"/>
<dbReference type="AlphaFoldDB" id="T1HPV5"/>
<evidence type="ECO:0000313" key="2">
    <source>
        <dbReference type="Proteomes" id="UP000015103"/>
    </source>
</evidence>